<proteinExistence type="predicted"/>
<dbReference type="Proteomes" id="UP000638648">
    <property type="component" value="Unassembled WGS sequence"/>
</dbReference>
<dbReference type="Pfam" id="PF12728">
    <property type="entry name" value="HTH_17"/>
    <property type="match status" value="1"/>
</dbReference>
<dbReference type="RefSeq" id="WP_192749872.1">
    <property type="nucleotide sequence ID" value="NZ_BAABJL010000186.1"/>
</dbReference>
<gene>
    <name evidence="3" type="ORF">HEB94_002397</name>
</gene>
<feature type="domain" description="Helix-turn-helix" evidence="2">
    <location>
        <begin position="44"/>
        <end position="96"/>
    </location>
</feature>
<accession>A0A927MSV6</accession>
<keyword evidence="4" id="KW-1185">Reference proteome</keyword>
<name>A0A927MSV6_9ACTN</name>
<organism evidence="3 4">
    <name type="scientific">Actinopolymorpha pittospori</name>
    <dbReference type="NCBI Taxonomy" id="648752"/>
    <lineage>
        <taxon>Bacteria</taxon>
        <taxon>Bacillati</taxon>
        <taxon>Actinomycetota</taxon>
        <taxon>Actinomycetes</taxon>
        <taxon>Propionibacteriales</taxon>
        <taxon>Actinopolymorphaceae</taxon>
        <taxon>Actinopolymorpha</taxon>
    </lineage>
</organism>
<dbReference type="EMBL" id="JADBEM010000001">
    <property type="protein sequence ID" value="MBE1605549.1"/>
    <property type="molecule type" value="Genomic_DNA"/>
</dbReference>
<evidence type="ECO:0000256" key="1">
    <source>
        <dbReference type="SAM" id="MobiDB-lite"/>
    </source>
</evidence>
<dbReference type="AlphaFoldDB" id="A0A927MSV6"/>
<comment type="caution">
    <text evidence="3">The sequence shown here is derived from an EMBL/GenBank/DDBJ whole genome shotgun (WGS) entry which is preliminary data.</text>
</comment>
<sequence>MSELSEVNGPGNGSATGRPELRDRVRGLALQSALRKRAAGVPTYSVPEAAALLSVSQEHLYRLIRADAFPAVRMRLGADQGRYVVPAKAVERLLDAATGAGGCVEVGQWTPTWQDLPAGSSAFRGGDAA</sequence>
<feature type="region of interest" description="Disordered" evidence="1">
    <location>
        <begin position="1"/>
        <end position="22"/>
    </location>
</feature>
<evidence type="ECO:0000259" key="2">
    <source>
        <dbReference type="Pfam" id="PF12728"/>
    </source>
</evidence>
<protein>
    <submittedName>
        <fullName evidence="3">Excisionase family DNA binding protein</fullName>
    </submittedName>
</protein>
<evidence type="ECO:0000313" key="4">
    <source>
        <dbReference type="Proteomes" id="UP000638648"/>
    </source>
</evidence>
<evidence type="ECO:0000313" key="3">
    <source>
        <dbReference type="EMBL" id="MBE1605549.1"/>
    </source>
</evidence>
<reference evidence="3" key="1">
    <citation type="submission" date="2020-10" db="EMBL/GenBank/DDBJ databases">
        <title>Sequencing the genomes of 1000 actinobacteria strains.</title>
        <authorList>
            <person name="Klenk H.-P."/>
        </authorList>
    </citation>
    <scope>NUCLEOTIDE SEQUENCE</scope>
    <source>
        <strain evidence="3">DSM 45354</strain>
    </source>
</reference>
<dbReference type="InterPro" id="IPR041657">
    <property type="entry name" value="HTH_17"/>
</dbReference>